<comment type="caution">
    <text evidence="2">The sequence shown here is derived from an EMBL/GenBank/DDBJ whole genome shotgun (WGS) entry which is preliminary data.</text>
</comment>
<accession>C9QKI1</accession>
<dbReference type="InterPro" id="IPR043733">
    <property type="entry name" value="DUF5677"/>
</dbReference>
<sequence length="250" mass="29111">MENYHESFKKYESALLECTKLSQECAGIPSPTSSHFYASLLFTKLCNCAHSIGHLAPKPDQIGKDAHWDYSSVASLTRDLIECYLTFYYLCIDKCSSEEWNARWQLMNLHDHLSRVKMFNALDMDYEEKEEAKCVKNEVIENLKSNKWFRKLSDKQQAHFLKGKNAFFKSQDEILTASGGDVSDFRFKYIFASNHTHTFPMGFYRMADGNRGRGVESQVEIQYTGLCLEWVSEYLLKAKEQFDDKFENLE</sequence>
<dbReference type="EMBL" id="ACZV01000005">
    <property type="protein sequence ID" value="EEX92176.1"/>
    <property type="molecule type" value="Genomic_DNA"/>
</dbReference>
<evidence type="ECO:0000313" key="1">
    <source>
        <dbReference type="EMBL" id="EEX92176.1"/>
    </source>
</evidence>
<dbReference type="EMBL" id="AFWH01000009">
    <property type="protein sequence ID" value="EGU53317.1"/>
    <property type="molecule type" value="Genomic_DNA"/>
</dbReference>
<reference evidence="1 4" key="1">
    <citation type="submission" date="2009-10" db="EMBL/GenBank/DDBJ databases">
        <authorList>
            <consortium name="Los Alamos National Laboratory (LANL)"/>
            <consortium name="National Microbial Pathogen Data Resource (NMPDR)"/>
            <person name="Munk A.C."/>
            <person name="Chertkov O."/>
            <person name="Tapia R."/>
            <person name="Green L."/>
            <person name="Rogers Y."/>
            <person name="Detter J.C."/>
            <person name="Bruce D."/>
            <person name="Brettin T.S."/>
            <person name="Colwell R.R."/>
            <person name="Huq A."/>
            <person name="Grim C.J."/>
            <person name="Hasan N.A."/>
            <person name="Bartels D."/>
            <person name="Vonstein V."/>
        </authorList>
    </citation>
    <scope>NUCLEOTIDE SEQUENCE [LARGE SCALE GENOMIC DNA]</scope>
    <source>
        <strain evidence="1 4">CIP 102891</strain>
    </source>
</reference>
<dbReference type="PATRIC" id="fig|675816.5.peg.574"/>
<dbReference type="OrthoDB" id="5917867at2"/>
<organism evidence="2 3">
    <name type="scientific">Vibrio orientalis CIP 102891 = ATCC 33934</name>
    <dbReference type="NCBI Taxonomy" id="675816"/>
    <lineage>
        <taxon>Bacteria</taxon>
        <taxon>Pseudomonadati</taxon>
        <taxon>Pseudomonadota</taxon>
        <taxon>Gammaproteobacteria</taxon>
        <taxon>Vibrionales</taxon>
        <taxon>Vibrionaceae</taxon>
        <taxon>Vibrio</taxon>
        <taxon>Vibrio oreintalis group</taxon>
    </lineage>
</organism>
<evidence type="ECO:0000313" key="4">
    <source>
        <dbReference type="Proteomes" id="UP000003515"/>
    </source>
</evidence>
<dbReference type="Proteomes" id="UP000002817">
    <property type="component" value="Unassembled WGS sequence"/>
</dbReference>
<evidence type="ECO:0000313" key="3">
    <source>
        <dbReference type="Proteomes" id="UP000002817"/>
    </source>
</evidence>
<name>C9QKI1_VIBOR</name>
<dbReference type="RefSeq" id="WP_004413752.1">
    <property type="nucleotide sequence ID" value="NZ_ACZV01000005.1"/>
</dbReference>
<evidence type="ECO:0000313" key="2">
    <source>
        <dbReference type="EMBL" id="EGU53317.1"/>
    </source>
</evidence>
<dbReference type="eggNOG" id="ENOG5032KKB">
    <property type="taxonomic scope" value="Bacteria"/>
</dbReference>
<reference evidence="2" key="2">
    <citation type="submission" date="2011-08" db="EMBL/GenBank/DDBJ databases">
        <authorList>
            <person name="Hoffman M."/>
            <person name="Strain E.A."/>
            <person name="Brown E."/>
            <person name="Allard M.W."/>
        </authorList>
    </citation>
    <scope>NUCLEOTIDE SEQUENCE</scope>
    <source>
        <strain evidence="2">CIP 102891</strain>
    </source>
</reference>
<dbReference type="Proteomes" id="UP000003515">
    <property type="component" value="Unassembled WGS sequence"/>
</dbReference>
<dbReference type="Pfam" id="PF18928">
    <property type="entry name" value="DUF5677"/>
    <property type="match status" value="1"/>
</dbReference>
<keyword evidence="4" id="KW-1185">Reference proteome</keyword>
<proteinExistence type="predicted"/>
<reference evidence="2 3" key="3">
    <citation type="journal article" date="2012" name="Int. J. Syst. Evol. Microbiol.">
        <title>Vibrio caribbeanicus sp. nov., isolated from the marine sponge Scleritoderma cyanea.</title>
        <authorList>
            <person name="Hoffmann M."/>
            <person name="Monday S.R."/>
            <person name="Allard M.W."/>
            <person name="Strain E.A."/>
            <person name="Whittaker P."/>
            <person name="Naum M."/>
            <person name="McCarthy P.J."/>
            <person name="Lopez J.V."/>
            <person name="Fischer M."/>
            <person name="Brown E.W."/>
        </authorList>
    </citation>
    <scope>NUCLEOTIDE SEQUENCE [LARGE SCALE GENOMIC DNA]</scope>
    <source>
        <strain evidence="2">CIP 102891</strain>
        <strain evidence="3">CIP 102891 / ATCC 33934</strain>
    </source>
</reference>
<dbReference type="AlphaFoldDB" id="C9QKI1"/>
<gene>
    <name evidence="1" type="ORF">VIA_002820</name>
    <name evidence="2" type="ORF">VIOR3934_04249</name>
</gene>
<protein>
    <submittedName>
        <fullName evidence="2">Uncharacterized protein</fullName>
    </submittedName>
</protein>